<reference evidence="2" key="1">
    <citation type="submission" date="2014-11" db="EMBL/GenBank/DDBJ databases">
        <authorList>
            <person name="Amaro Gonzalez C."/>
        </authorList>
    </citation>
    <scope>NUCLEOTIDE SEQUENCE</scope>
</reference>
<evidence type="ECO:0000313" key="2">
    <source>
        <dbReference type="EMBL" id="JAH96958.1"/>
    </source>
</evidence>
<evidence type="ECO:0000256" key="1">
    <source>
        <dbReference type="SAM" id="MobiDB-lite"/>
    </source>
</evidence>
<name>A0A0E9X5J5_ANGAN</name>
<proteinExistence type="predicted"/>
<protein>
    <submittedName>
        <fullName evidence="2">Uncharacterized protein</fullName>
    </submittedName>
</protein>
<reference evidence="2" key="2">
    <citation type="journal article" date="2015" name="Fish Shellfish Immunol.">
        <title>Early steps in the European eel (Anguilla anguilla)-Vibrio vulnificus interaction in the gills: Role of the RtxA13 toxin.</title>
        <authorList>
            <person name="Callol A."/>
            <person name="Pajuelo D."/>
            <person name="Ebbesson L."/>
            <person name="Teles M."/>
            <person name="MacKenzie S."/>
            <person name="Amaro C."/>
        </authorList>
    </citation>
    <scope>NUCLEOTIDE SEQUENCE</scope>
</reference>
<feature type="region of interest" description="Disordered" evidence="1">
    <location>
        <begin position="1"/>
        <end position="64"/>
    </location>
</feature>
<sequence>MSQELKRRKDENGTSSSKHNKSASPSDSPRSNDKGQELQVLQQGEGRPDQGPEKLFSRQKGVQA</sequence>
<organism evidence="2">
    <name type="scientific">Anguilla anguilla</name>
    <name type="common">European freshwater eel</name>
    <name type="synonym">Muraena anguilla</name>
    <dbReference type="NCBI Taxonomy" id="7936"/>
    <lineage>
        <taxon>Eukaryota</taxon>
        <taxon>Metazoa</taxon>
        <taxon>Chordata</taxon>
        <taxon>Craniata</taxon>
        <taxon>Vertebrata</taxon>
        <taxon>Euteleostomi</taxon>
        <taxon>Actinopterygii</taxon>
        <taxon>Neopterygii</taxon>
        <taxon>Teleostei</taxon>
        <taxon>Anguilliformes</taxon>
        <taxon>Anguillidae</taxon>
        <taxon>Anguilla</taxon>
    </lineage>
</organism>
<dbReference type="EMBL" id="GBXM01011619">
    <property type="protein sequence ID" value="JAH96958.1"/>
    <property type="molecule type" value="Transcribed_RNA"/>
</dbReference>
<feature type="compositionally biased region" description="Basic and acidic residues" evidence="1">
    <location>
        <begin position="1"/>
        <end position="12"/>
    </location>
</feature>
<accession>A0A0E9X5J5</accession>
<feature type="compositionally biased region" description="Basic and acidic residues" evidence="1">
    <location>
        <begin position="46"/>
        <end position="56"/>
    </location>
</feature>
<dbReference type="AlphaFoldDB" id="A0A0E9X5J5"/>